<protein>
    <recommendedName>
        <fullName evidence="7">Nucleoside permease</fullName>
    </recommendedName>
</protein>
<dbReference type="InterPro" id="IPR011642">
    <property type="entry name" value="Gate_dom"/>
</dbReference>
<feature type="transmembrane region" description="Helical" evidence="7">
    <location>
        <begin position="17"/>
        <end position="36"/>
    </location>
</feature>
<evidence type="ECO:0000259" key="8">
    <source>
        <dbReference type="Pfam" id="PF01773"/>
    </source>
</evidence>
<dbReference type="Pfam" id="PF07670">
    <property type="entry name" value="Gate"/>
    <property type="match status" value="1"/>
</dbReference>
<feature type="transmembrane region" description="Helical" evidence="7">
    <location>
        <begin position="43"/>
        <end position="61"/>
    </location>
</feature>
<keyword evidence="6 7" id="KW-0472">Membrane</keyword>
<comment type="caution">
    <text evidence="11">The sequence shown here is derived from an EMBL/GenBank/DDBJ whole genome shotgun (WGS) entry which is preliminary data.</text>
</comment>
<accession>A0A090NJV7</accession>
<dbReference type="Pfam" id="PF07662">
    <property type="entry name" value="Nucleos_tra2_C"/>
    <property type="match status" value="1"/>
</dbReference>
<dbReference type="InterPro" id="IPR018270">
    <property type="entry name" value="C_nuclsd_transpt_met_bac"/>
</dbReference>
<evidence type="ECO:0000256" key="2">
    <source>
        <dbReference type="ARBA" id="ARBA00009033"/>
    </source>
</evidence>
<feature type="transmembrane region" description="Helical" evidence="7">
    <location>
        <begin position="100"/>
        <end position="121"/>
    </location>
</feature>
<feature type="transmembrane region" description="Helical" evidence="7">
    <location>
        <begin position="290"/>
        <end position="311"/>
    </location>
</feature>
<dbReference type="NCBIfam" id="TIGR00804">
    <property type="entry name" value="nupC"/>
    <property type="match status" value="1"/>
</dbReference>
<dbReference type="EMBL" id="AXUT01000097">
    <property type="protein sequence ID" value="ESU80516.1"/>
    <property type="molecule type" value="Genomic_DNA"/>
</dbReference>
<feature type="transmembrane region" description="Helical" evidence="7">
    <location>
        <begin position="394"/>
        <end position="412"/>
    </location>
</feature>
<dbReference type="InterPro" id="IPR011657">
    <property type="entry name" value="CNT_C_dom"/>
</dbReference>
<evidence type="ECO:0000256" key="6">
    <source>
        <dbReference type="ARBA" id="ARBA00023136"/>
    </source>
</evidence>
<proteinExistence type="inferred from homology"/>
<evidence type="ECO:0000313" key="12">
    <source>
        <dbReference type="Proteomes" id="UP000017944"/>
    </source>
</evidence>
<name>A0A090NJV7_SHIDY</name>
<dbReference type="Proteomes" id="UP000017944">
    <property type="component" value="Unassembled WGS sequence"/>
</dbReference>
<comment type="similarity">
    <text evidence="2 7">Belongs to the concentrative nucleoside transporter (CNT) (TC 2.A.41) family.</text>
</comment>
<dbReference type="GO" id="GO:0015506">
    <property type="term" value="F:nucleoside:proton symporter activity"/>
    <property type="evidence" value="ECO:0007669"/>
    <property type="project" value="TreeGrafter"/>
</dbReference>
<evidence type="ECO:0000256" key="1">
    <source>
        <dbReference type="ARBA" id="ARBA00004651"/>
    </source>
</evidence>
<evidence type="ECO:0000259" key="10">
    <source>
        <dbReference type="Pfam" id="PF07670"/>
    </source>
</evidence>
<keyword evidence="7" id="KW-0813">Transport</keyword>
<reference evidence="11 12" key="1">
    <citation type="submission" date="2013-10" db="EMBL/GenBank/DDBJ databases">
        <title>Draft genomes and the virulence plasmids of Sd1617 vaccine constructs: WRSd3 and WRSd5.</title>
        <authorList>
            <person name="Aksomboon Vongsawan A."/>
            <person name="Venkatesan M.M."/>
            <person name="Vaisvil B."/>
            <person name="Emel G."/>
            <person name="Kepatral V."/>
            <person name="Sethabutr O."/>
            <person name="Serichantalergs O."/>
            <person name="Mason C."/>
        </authorList>
    </citation>
    <scope>NUCLEOTIDE SEQUENCE [LARGE SCALE GENOMIC DNA]</scope>
    <source>
        <strain evidence="11 12">WRSd3</strain>
    </source>
</reference>
<feature type="transmembrane region" description="Helical" evidence="7">
    <location>
        <begin position="255"/>
        <end position="284"/>
    </location>
</feature>
<gene>
    <name evidence="11" type="ORF">WRSd3_01417</name>
</gene>
<dbReference type="GO" id="GO:0015213">
    <property type="term" value="F:uridine transmembrane transporter activity"/>
    <property type="evidence" value="ECO:0007669"/>
    <property type="project" value="TreeGrafter"/>
</dbReference>
<organism evidence="11 12">
    <name type="scientific">Shigella dysenteriae WRSd3</name>
    <dbReference type="NCBI Taxonomy" id="1401327"/>
    <lineage>
        <taxon>Bacteria</taxon>
        <taxon>Pseudomonadati</taxon>
        <taxon>Pseudomonadota</taxon>
        <taxon>Gammaproteobacteria</taxon>
        <taxon>Enterobacterales</taxon>
        <taxon>Enterobacteriaceae</taxon>
        <taxon>Shigella</taxon>
    </lineage>
</organism>
<evidence type="ECO:0000256" key="5">
    <source>
        <dbReference type="ARBA" id="ARBA00022989"/>
    </source>
</evidence>
<dbReference type="PANTHER" id="PTHR10590:SF21">
    <property type="entry name" value="NUCLEOSIDE PERMEASE NUPC"/>
    <property type="match status" value="1"/>
</dbReference>
<feature type="domain" description="Concentrative nucleoside transporter C-terminal" evidence="9">
    <location>
        <begin position="206"/>
        <end position="409"/>
    </location>
</feature>
<dbReference type="InterPro" id="IPR002668">
    <property type="entry name" value="CNT_N_dom"/>
</dbReference>
<evidence type="ECO:0000256" key="4">
    <source>
        <dbReference type="ARBA" id="ARBA00022692"/>
    </source>
</evidence>
<feature type="domain" description="Nucleoside transporter/FeoB GTPase Gate" evidence="10">
    <location>
        <begin position="104"/>
        <end position="204"/>
    </location>
</feature>
<feature type="domain" description="Concentrative nucleoside transporter N-terminal" evidence="8">
    <location>
        <begin position="23"/>
        <end position="95"/>
    </location>
</feature>
<dbReference type="PATRIC" id="fig|1401327.3.peg.1312"/>
<dbReference type="PANTHER" id="PTHR10590">
    <property type="entry name" value="SODIUM/NUCLEOSIDE COTRANSPORTER"/>
    <property type="match status" value="1"/>
</dbReference>
<keyword evidence="5 7" id="KW-1133">Transmembrane helix</keyword>
<dbReference type="GO" id="GO:0005886">
    <property type="term" value="C:plasma membrane"/>
    <property type="evidence" value="ECO:0007669"/>
    <property type="project" value="UniProtKB-SubCell"/>
</dbReference>
<evidence type="ECO:0000256" key="7">
    <source>
        <dbReference type="RuleBase" id="RU362018"/>
    </source>
</evidence>
<evidence type="ECO:0000313" key="11">
    <source>
        <dbReference type="EMBL" id="ESU80516.1"/>
    </source>
</evidence>
<dbReference type="InterPro" id="IPR008276">
    <property type="entry name" value="C_nuclsd_transpt"/>
</dbReference>
<keyword evidence="4 7" id="KW-0812">Transmembrane</keyword>
<feature type="transmembrane region" description="Helical" evidence="7">
    <location>
        <begin position="354"/>
        <end position="374"/>
    </location>
</feature>
<dbReference type="AlphaFoldDB" id="A0A090NJV7"/>
<evidence type="ECO:0000259" key="9">
    <source>
        <dbReference type="Pfam" id="PF07662"/>
    </source>
</evidence>
<feature type="transmembrane region" description="Helical" evidence="7">
    <location>
        <begin position="206"/>
        <end position="225"/>
    </location>
</feature>
<evidence type="ECO:0000256" key="3">
    <source>
        <dbReference type="ARBA" id="ARBA00022475"/>
    </source>
</evidence>
<sequence>MHGNLTCLIFGANMDRVLHFVLALAVVAILALLVSSDRKKIRIRYVIQLLVIEVLLAWFFLNSDVGLGFVKGFSEMFEKLLGFANEGTNFVFGSMNDQGLAFFFLKVLCPIVFISALIGILQHIRVLPVIIRAIGFLLSKVNGMGKLESFNAVSSLILGQSENFIAYKDILGKISRNRMYTMAATAMSTVSMSIVGAYMTMLEPKYVVAALVLNMFSTFIVLSLINPYRVDASEENIQMSNLHEGQSFFEMLGEYILAGFKVAIIVAAMLIGFIALIAALNALFATVTGWFGYSISFQGILGYIFYPIAWVMGVPSSEALQVGSIMATKLVSNEFVAMMDLQKIASTLSPRAEGIISVFLVSFANFSSIGIIAGAVKGLNEEQGNVVSRFGLKLVYGSTLVSVLSASIAALVL</sequence>
<comment type="subcellular location">
    <subcellularLocation>
        <location evidence="1">Cell membrane</location>
        <topology evidence="1">Multi-pass membrane protein</topology>
    </subcellularLocation>
</comment>
<dbReference type="Pfam" id="PF01773">
    <property type="entry name" value="Nucleos_tra2_N"/>
    <property type="match status" value="1"/>
</dbReference>
<keyword evidence="3" id="KW-1003">Cell membrane</keyword>
<dbReference type="GO" id="GO:0015212">
    <property type="term" value="F:cytidine transmembrane transporter activity"/>
    <property type="evidence" value="ECO:0007669"/>
    <property type="project" value="TreeGrafter"/>
</dbReference>